<dbReference type="InterPro" id="IPR039426">
    <property type="entry name" value="TonB-dep_rcpt-like"/>
</dbReference>
<evidence type="ECO:0000256" key="10">
    <source>
        <dbReference type="ARBA" id="ARBA00023136"/>
    </source>
</evidence>
<dbReference type="InterPro" id="IPR002048">
    <property type="entry name" value="EF_hand_dom"/>
</dbReference>
<feature type="chain" id="PRO_5002948849" evidence="14">
    <location>
        <begin position="22"/>
        <end position="789"/>
    </location>
</feature>
<dbReference type="eggNOG" id="COG4773">
    <property type="taxonomic scope" value="Bacteria"/>
</dbReference>
<comment type="subcellular location">
    <subcellularLocation>
        <location evidence="1 12">Cell outer membrane</location>
        <topology evidence="1 12">Multi-pass membrane protein</topology>
    </subcellularLocation>
</comment>
<keyword evidence="2 12" id="KW-0813">Transport</keyword>
<dbReference type="GO" id="GO:0005509">
    <property type="term" value="F:calcium ion binding"/>
    <property type="evidence" value="ECO:0007669"/>
    <property type="project" value="InterPro"/>
</dbReference>
<keyword evidence="9 13" id="KW-0798">TonB box</keyword>
<keyword evidence="5 12" id="KW-0812">Transmembrane</keyword>
<keyword evidence="3 12" id="KW-1134">Transmembrane beta strand</keyword>
<dbReference type="PROSITE" id="PS50222">
    <property type="entry name" value="EF_HAND_2"/>
    <property type="match status" value="1"/>
</dbReference>
<name>C5BIP3_TERTT</name>
<dbReference type="Proteomes" id="UP000009080">
    <property type="component" value="Chromosome"/>
</dbReference>
<dbReference type="SUPFAM" id="SSF56935">
    <property type="entry name" value="Porins"/>
    <property type="match status" value="1"/>
</dbReference>
<dbReference type="RefSeq" id="WP_015819333.1">
    <property type="nucleotide sequence ID" value="NC_012997.1"/>
</dbReference>
<dbReference type="HOGENOM" id="CLU_350136_0_0_6"/>
<comment type="similarity">
    <text evidence="12 13">Belongs to the TonB-dependent receptor family.</text>
</comment>
<evidence type="ECO:0000313" key="16">
    <source>
        <dbReference type="EMBL" id="ACR13220.1"/>
    </source>
</evidence>
<evidence type="ECO:0000256" key="8">
    <source>
        <dbReference type="ARBA" id="ARBA00023065"/>
    </source>
</evidence>
<evidence type="ECO:0000256" key="5">
    <source>
        <dbReference type="ARBA" id="ARBA00022692"/>
    </source>
</evidence>
<dbReference type="Pfam" id="PF00593">
    <property type="entry name" value="TonB_dep_Rec_b-barrel"/>
    <property type="match status" value="1"/>
</dbReference>
<keyword evidence="11 12" id="KW-0998">Cell outer membrane</keyword>
<feature type="domain" description="EF-hand" evidence="15">
    <location>
        <begin position="290"/>
        <end position="313"/>
    </location>
</feature>
<keyword evidence="16" id="KW-0675">Receptor</keyword>
<sequence>MHQFKKNFLSCAVSASLGVFAVQATWAQEDEAVELETYTAEGEVEDDLGLLPTEPVDSVFGFGKTLLETPRAVSSISSEMIDGLNISDIDDLVVASPGAFTQSFFGVAGALDVRGTAGEVYFRGMRRLDNPGNYPTPLGATDRIDIVRGPSTPIMGPSKIGGYINFVPKSARAETGQYLESPTGEIKVERGSWDQNVLTTEVGGPGKIAGKGFGYYALFQTENSGSYYDNTQTDQNIFQASFNLDINSAHRLEFGGMYHEYDGNQVAGWNRLSQDLIDNGTYVTGSPQPLDTNGDGRISPAEYDAAAGCCGYGIDTVFPSEVTTADIPEGMALVNPGTAKLKHNQVLVSEEDQLTNIASTFYLDYIFDKGNGFSVTNKIFYDAYDNLNENAYGFSQFHDSFVIEEKLIVDYKFNTSNMEAGIQISPSVRHTDFKHGDDFFYEYFDRRDITQPSTPVDKLALATNSPDGVWATYVMGNYTDSGLGVMGDFNFDFGLSLTGGVRYDSIDMYVHTPSGDRAESTESGTSWTGSISYKIPMLNITPYYTQSSQMTMIVGQGAELDLGNVEEGSAIDDSTLQELGIKGSFFDNRLYAAIAYFEQDRTDYSAQSATTNESVETSGTEFEMRWLVSDSFSLTANYTQIEVVNINTEASGGRWTFLGAEDLPNVDPGAFYGGTVSGFVLGPAEKAGIPENSYSLVAQYSFYDNWSAVVSYFHADETASGFTGSVTLPSYDLFNAGISYSNDTWEVGANFKNITDEKYYRSNFPNLFGSSVVLPEKPFSWELSATYKF</sequence>
<dbReference type="PROSITE" id="PS52016">
    <property type="entry name" value="TONB_DEPENDENT_REC_3"/>
    <property type="match status" value="1"/>
</dbReference>
<dbReference type="OrthoDB" id="127311at2"/>
<protein>
    <submittedName>
        <fullName evidence="16">TonB-dependent receptor</fullName>
    </submittedName>
</protein>
<dbReference type="STRING" id="377629.TERTU_2016"/>
<dbReference type="GO" id="GO:0009279">
    <property type="term" value="C:cell outer membrane"/>
    <property type="evidence" value="ECO:0007669"/>
    <property type="project" value="UniProtKB-SubCell"/>
</dbReference>
<evidence type="ECO:0000256" key="7">
    <source>
        <dbReference type="ARBA" id="ARBA00023004"/>
    </source>
</evidence>
<evidence type="ECO:0000256" key="13">
    <source>
        <dbReference type="RuleBase" id="RU003357"/>
    </source>
</evidence>
<dbReference type="Gene3D" id="2.170.130.10">
    <property type="entry name" value="TonB-dependent receptor, plug domain"/>
    <property type="match status" value="1"/>
</dbReference>
<keyword evidence="4" id="KW-0410">Iron transport</keyword>
<evidence type="ECO:0000256" key="6">
    <source>
        <dbReference type="ARBA" id="ARBA00022729"/>
    </source>
</evidence>
<dbReference type="InterPro" id="IPR000531">
    <property type="entry name" value="Beta-barrel_TonB"/>
</dbReference>
<dbReference type="InterPro" id="IPR018247">
    <property type="entry name" value="EF_Hand_1_Ca_BS"/>
</dbReference>
<keyword evidence="17" id="KW-1185">Reference proteome</keyword>
<dbReference type="GO" id="GO:0015344">
    <property type="term" value="F:siderophore uptake transmembrane transporter activity"/>
    <property type="evidence" value="ECO:0007669"/>
    <property type="project" value="TreeGrafter"/>
</dbReference>
<evidence type="ECO:0000256" key="4">
    <source>
        <dbReference type="ARBA" id="ARBA00022496"/>
    </source>
</evidence>
<reference evidence="16 17" key="1">
    <citation type="journal article" date="2009" name="PLoS ONE">
        <title>The complete genome of Teredinibacter turnerae T7901: an intracellular endosymbiont of marine wood-boring bivalves (shipworms).</title>
        <authorList>
            <person name="Yang J.C."/>
            <person name="Madupu R."/>
            <person name="Durkin A.S."/>
            <person name="Ekborg N.A."/>
            <person name="Pedamallu C.S."/>
            <person name="Hostetler J.B."/>
            <person name="Radune D."/>
            <person name="Toms B.S."/>
            <person name="Henrissat B."/>
            <person name="Coutinho P.M."/>
            <person name="Schwarz S."/>
            <person name="Field L."/>
            <person name="Trindade-Silva A.E."/>
            <person name="Soares C.A.G."/>
            <person name="Elshahawi S."/>
            <person name="Hanora A."/>
            <person name="Schmidt E.W."/>
            <person name="Haygood M.G."/>
            <person name="Posfai J."/>
            <person name="Benner J."/>
            <person name="Madinger C."/>
            <person name="Nove J."/>
            <person name="Anton B."/>
            <person name="Chaudhary K."/>
            <person name="Foster J."/>
            <person name="Holman A."/>
            <person name="Kumar S."/>
            <person name="Lessard P.A."/>
            <person name="Luyten Y.A."/>
            <person name="Slatko B."/>
            <person name="Wood N."/>
            <person name="Wu B."/>
            <person name="Teplitski M."/>
            <person name="Mougous J.D."/>
            <person name="Ward N."/>
            <person name="Eisen J.A."/>
            <person name="Badger J.H."/>
            <person name="Distel D.L."/>
        </authorList>
    </citation>
    <scope>NUCLEOTIDE SEQUENCE [LARGE SCALE GENOMIC DNA]</scope>
    <source>
        <strain evidence="17">ATCC 39867 / T7901</strain>
    </source>
</reference>
<dbReference type="KEGG" id="ttu:TERTU_2016"/>
<dbReference type="Gene3D" id="2.40.170.20">
    <property type="entry name" value="TonB-dependent receptor, beta-barrel domain"/>
    <property type="match status" value="1"/>
</dbReference>
<organism evidence="16 17">
    <name type="scientific">Teredinibacter turnerae (strain ATCC 39867 / T7901)</name>
    <dbReference type="NCBI Taxonomy" id="377629"/>
    <lineage>
        <taxon>Bacteria</taxon>
        <taxon>Pseudomonadati</taxon>
        <taxon>Pseudomonadota</taxon>
        <taxon>Gammaproteobacteria</taxon>
        <taxon>Cellvibrionales</taxon>
        <taxon>Cellvibrionaceae</taxon>
        <taxon>Teredinibacter</taxon>
    </lineage>
</organism>
<evidence type="ECO:0000256" key="9">
    <source>
        <dbReference type="ARBA" id="ARBA00023077"/>
    </source>
</evidence>
<keyword evidence="10 12" id="KW-0472">Membrane</keyword>
<evidence type="ECO:0000256" key="11">
    <source>
        <dbReference type="ARBA" id="ARBA00023237"/>
    </source>
</evidence>
<evidence type="ECO:0000256" key="1">
    <source>
        <dbReference type="ARBA" id="ARBA00004571"/>
    </source>
</evidence>
<evidence type="ECO:0000256" key="2">
    <source>
        <dbReference type="ARBA" id="ARBA00022448"/>
    </source>
</evidence>
<dbReference type="AlphaFoldDB" id="C5BIP3"/>
<dbReference type="InterPro" id="IPR012910">
    <property type="entry name" value="Plug_dom"/>
</dbReference>
<accession>C5BIP3</accession>
<dbReference type="PANTHER" id="PTHR32552">
    <property type="entry name" value="FERRICHROME IRON RECEPTOR-RELATED"/>
    <property type="match status" value="1"/>
</dbReference>
<evidence type="ECO:0000313" key="17">
    <source>
        <dbReference type="Proteomes" id="UP000009080"/>
    </source>
</evidence>
<evidence type="ECO:0000256" key="3">
    <source>
        <dbReference type="ARBA" id="ARBA00022452"/>
    </source>
</evidence>
<gene>
    <name evidence="16" type="ordered locus">TERTU_2016</name>
</gene>
<dbReference type="InterPro" id="IPR036942">
    <property type="entry name" value="Beta-barrel_TonB_sf"/>
</dbReference>
<evidence type="ECO:0000256" key="14">
    <source>
        <dbReference type="SAM" id="SignalP"/>
    </source>
</evidence>
<dbReference type="Pfam" id="PF07715">
    <property type="entry name" value="Plug"/>
    <property type="match status" value="1"/>
</dbReference>
<evidence type="ECO:0000259" key="15">
    <source>
        <dbReference type="PROSITE" id="PS50222"/>
    </source>
</evidence>
<keyword evidence="8" id="KW-0406">Ion transport</keyword>
<proteinExistence type="inferred from homology"/>
<feature type="signal peptide" evidence="14">
    <location>
        <begin position="1"/>
        <end position="21"/>
    </location>
</feature>
<dbReference type="InterPro" id="IPR037066">
    <property type="entry name" value="Plug_dom_sf"/>
</dbReference>
<dbReference type="EMBL" id="CP001614">
    <property type="protein sequence ID" value="ACR13220.1"/>
    <property type="molecule type" value="Genomic_DNA"/>
</dbReference>
<dbReference type="PANTHER" id="PTHR32552:SF68">
    <property type="entry name" value="FERRICHROME OUTER MEMBRANE TRANSPORTER_PHAGE RECEPTOR"/>
    <property type="match status" value="1"/>
</dbReference>
<keyword evidence="7" id="KW-0408">Iron</keyword>
<dbReference type="PROSITE" id="PS00018">
    <property type="entry name" value="EF_HAND_1"/>
    <property type="match status" value="1"/>
</dbReference>
<evidence type="ECO:0000256" key="12">
    <source>
        <dbReference type="PROSITE-ProRule" id="PRU01360"/>
    </source>
</evidence>
<keyword evidence="6 14" id="KW-0732">Signal</keyword>